<accession>A0A2I1HSE1</accession>
<dbReference type="Proteomes" id="UP000234323">
    <property type="component" value="Unassembled WGS sequence"/>
</dbReference>
<gene>
    <name evidence="1" type="ORF">RhiirA4_487293</name>
</gene>
<proteinExistence type="predicted"/>
<dbReference type="AlphaFoldDB" id="A0A2I1HSE1"/>
<organism evidence="1 2">
    <name type="scientific">Rhizophagus irregularis</name>
    <dbReference type="NCBI Taxonomy" id="588596"/>
    <lineage>
        <taxon>Eukaryota</taxon>
        <taxon>Fungi</taxon>
        <taxon>Fungi incertae sedis</taxon>
        <taxon>Mucoromycota</taxon>
        <taxon>Glomeromycotina</taxon>
        <taxon>Glomeromycetes</taxon>
        <taxon>Glomerales</taxon>
        <taxon>Glomeraceae</taxon>
        <taxon>Rhizophagus</taxon>
    </lineage>
</organism>
<evidence type="ECO:0000313" key="1">
    <source>
        <dbReference type="EMBL" id="PKY61799.1"/>
    </source>
</evidence>
<dbReference type="VEuPathDB" id="FungiDB:RhiirA1_447168"/>
<dbReference type="VEuPathDB" id="FungiDB:FUN_015735"/>
<keyword evidence="2" id="KW-1185">Reference proteome</keyword>
<evidence type="ECO:0000313" key="2">
    <source>
        <dbReference type="Proteomes" id="UP000234323"/>
    </source>
</evidence>
<sequence>MHMMNLYATTSLAKDLGFDLIDIYGISKWKAMQASPLNDPDIVVEMVRNFLFKEFGKHLKINRLWYNYCKAELWKWHKKAEKAYKQAANICKKAERAYWRDCADGGKNLNKLTDGEYFWMRYNIQTFKNGFTLGEFDEEEDQDDLDDSDDEE</sequence>
<name>A0A2I1HSE1_9GLOM</name>
<dbReference type="EMBL" id="LLXI01005894">
    <property type="protein sequence ID" value="PKY61799.1"/>
    <property type="molecule type" value="Genomic_DNA"/>
</dbReference>
<dbReference type="VEuPathDB" id="FungiDB:RhiirFUN_026529"/>
<protein>
    <submittedName>
        <fullName evidence="1">Uncharacterized protein</fullName>
    </submittedName>
</protein>
<reference evidence="1 2" key="1">
    <citation type="submission" date="2015-10" db="EMBL/GenBank/DDBJ databases">
        <title>Genome analyses suggest a sexual origin of heterokaryosis in a supposedly ancient asexual fungus.</title>
        <authorList>
            <person name="Ropars J."/>
            <person name="Sedzielewska K."/>
            <person name="Noel J."/>
            <person name="Charron P."/>
            <person name="Farinelli L."/>
            <person name="Marton T."/>
            <person name="Kruger M."/>
            <person name="Pelin A."/>
            <person name="Brachmann A."/>
            <person name="Corradi N."/>
        </authorList>
    </citation>
    <scope>NUCLEOTIDE SEQUENCE [LARGE SCALE GENOMIC DNA]</scope>
    <source>
        <strain evidence="1 2">A4</strain>
    </source>
</reference>
<comment type="caution">
    <text evidence="1">The sequence shown here is derived from an EMBL/GenBank/DDBJ whole genome shotgun (WGS) entry which is preliminary data.</text>
</comment>